<dbReference type="EMBL" id="JACSQZ010000014">
    <property type="protein sequence ID" value="MBD7914631.1"/>
    <property type="molecule type" value="Genomic_DNA"/>
</dbReference>
<dbReference type="InterPro" id="IPR007546">
    <property type="entry name" value="DUF503"/>
</dbReference>
<gene>
    <name evidence="1" type="ORF">H9660_05685</name>
</gene>
<dbReference type="Pfam" id="PF04456">
    <property type="entry name" value="DUF503"/>
    <property type="match status" value="1"/>
</dbReference>
<dbReference type="PANTHER" id="PTHR36441">
    <property type="entry name" value="HYPOTHETICAL CYTOSOLIC PROTEIN"/>
    <property type="match status" value="1"/>
</dbReference>
<reference evidence="1 2" key="1">
    <citation type="submission" date="2020-08" db="EMBL/GenBank/DDBJ databases">
        <title>A Genomic Blueprint of the Chicken Gut Microbiome.</title>
        <authorList>
            <person name="Gilroy R."/>
            <person name="Ravi A."/>
            <person name="Getino M."/>
            <person name="Pursley I."/>
            <person name="Horton D.L."/>
            <person name="Alikhan N.-F."/>
            <person name="Baker D."/>
            <person name="Gharbi K."/>
            <person name="Hall N."/>
            <person name="Watson M."/>
            <person name="Adriaenssens E.M."/>
            <person name="Foster-Nyarko E."/>
            <person name="Jarju S."/>
            <person name="Secka A."/>
            <person name="Antonio M."/>
            <person name="Oren A."/>
            <person name="Chaudhuri R."/>
            <person name="La Ragione R.M."/>
            <person name="Hildebrand F."/>
            <person name="Pallen M.J."/>
        </authorList>
    </citation>
    <scope>NUCLEOTIDE SEQUENCE [LARGE SCALE GENOMIC DNA]</scope>
    <source>
        <strain evidence="1 2">Sa3CUN1</strain>
    </source>
</reference>
<name>A0ABR8Q2H1_9CLOT</name>
<dbReference type="InterPro" id="IPR036746">
    <property type="entry name" value="TT1725-like_sf"/>
</dbReference>
<dbReference type="Proteomes" id="UP000640335">
    <property type="component" value="Unassembled WGS sequence"/>
</dbReference>
<evidence type="ECO:0000313" key="2">
    <source>
        <dbReference type="Proteomes" id="UP000640335"/>
    </source>
</evidence>
<comment type="caution">
    <text evidence="1">The sequence shown here is derived from an EMBL/GenBank/DDBJ whole genome shotgun (WGS) entry which is preliminary data.</text>
</comment>
<evidence type="ECO:0000313" key="1">
    <source>
        <dbReference type="EMBL" id="MBD7914631.1"/>
    </source>
</evidence>
<dbReference type="RefSeq" id="WP_191749397.1">
    <property type="nucleotide sequence ID" value="NZ_JACSQZ010000014.1"/>
</dbReference>
<dbReference type="Gene3D" id="3.30.70.1120">
    <property type="entry name" value="TT1725-like"/>
    <property type="match status" value="1"/>
</dbReference>
<sequence length="97" mass="11021">MKVLVMTIDLRAEWVHSLKEKRMVVRSITQKLKNKFNISVNEVNNQDIHQSITIGISCICANNAQVDSTAENIINFVEGNTDAVLINIEKEVISYKF</sequence>
<keyword evidence="2" id="KW-1185">Reference proteome</keyword>
<accession>A0ABR8Q2H1</accession>
<proteinExistence type="predicted"/>
<protein>
    <submittedName>
        <fullName evidence="1">DUF503 domain-containing protein</fullName>
    </submittedName>
</protein>
<dbReference type="PANTHER" id="PTHR36441:SF1">
    <property type="entry name" value="DUF503 DOMAIN-CONTAINING PROTEIN"/>
    <property type="match status" value="1"/>
</dbReference>
<dbReference type="SUPFAM" id="SSF103007">
    <property type="entry name" value="Hypothetical protein TT1725"/>
    <property type="match status" value="1"/>
</dbReference>
<organism evidence="1 2">
    <name type="scientific">Clostridium gallinarum</name>
    <dbReference type="NCBI Taxonomy" id="2762246"/>
    <lineage>
        <taxon>Bacteria</taxon>
        <taxon>Bacillati</taxon>
        <taxon>Bacillota</taxon>
        <taxon>Clostridia</taxon>
        <taxon>Eubacteriales</taxon>
        <taxon>Clostridiaceae</taxon>
        <taxon>Clostridium</taxon>
    </lineage>
</organism>